<name>A0AC61Y5S6_9FLAO</name>
<evidence type="ECO:0000313" key="1">
    <source>
        <dbReference type="EMBL" id="VVU99863.1"/>
    </source>
</evidence>
<proteinExistence type="predicted"/>
<sequence length="90" mass="10727">MIFKSVTFDADYETEDEYIYLFAIEVPPGKYEFYQTAFNEVVTQGWLIRESNPFSLEFDIEKGSVTYVGNYKYFEKSNNKRDFLQITDNK</sequence>
<dbReference type="EMBL" id="CABVMM010000004">
    <property type="protein sequence ID" value="VVU99863.1"/>
    <property type="molecule type" value="Genomic_DNA"/>
</dbReference>
<evidence type="ECO:0000313" key="2">
    <source>
        <dbReference type="Proteomes" id="UP000356253"/>
    </source>
</evidence>
<organism evidence="1 2">
    <name type="scientific">Mesonia oceanica</name>
    <dbReference type="NCBI Taxonomy" id="2687242"/>
    <lineage>
        <taxon>Bacteria</taxon>
        <taxon>Pseudomonadati</taxon>
        <taxon>Bacteroidota</taxon>
        <taxon>Flavobacteriia</taxon>
        <taxon>Flavobacteriales</taxon>
        <taxon>Flavobacteriaceae</taxon>
        <taxon>Mesonia</taxon>
    </lineage>
</organism>
<reference evidence="1" key="1">
    <citation type="submission" date="2019-09" db="EMBL/GenBank/DDBJ databases">
        <authorList>
            <person name="Rodrigo-Torres L."/>
            <person name="Arahal R. D."/>
            <person name="Lucena T."/>
        </authorList>
    </citation>
    <scope>NUCLEOTIDE SEQUENCE</scope>
    <source>
        <strain evidence="1">ISS653</strain>
    </source>
</reference>
<keyword evidence="2" id="KW-1185">Reference proteome</keyword>
<accession>A0AC61Y5S6</accession>
<protein>
    <submittedName>
        <fullName evidence="1">Uncharacterized protein</fullName>
    </submittedName>
</protein>
<comment type="caution">
    <text evidence="1">The sequence shown here is derived from an EMBL/GenBank/DDBJ whole genome shotgun (WGS) entry which is preliminary data.</text>
</comment>
<dbReference type="Proteomes" id="UP000356253">
    <property type="component" value="Unassembled WGS sequence"/>
</dbReference>
<gene>
    <name evidence="1" type="ORF">FVB9532_01124</name>
</gene>